<keyword evidence="4 15" id="KW-0997">Cell inner membrane</keyword>
<dbReference type="Gene3D" id="2.40.50.140">
    <property type="entry name" value="Nucleic acid-binding proteins"/>
    <property type="match status" value="1"/>
</dbReference>
<evidence type="ECO:0000256" key="9">
    <source>
        <dbReference type="ARBA" id="ARBA00022730"/>
    </source>
</evidence>
<comment type="catalytic activity">
    <reaction evidence="15">
        <text>Endonucleolytic cleavage of single-stranded RNA in A- and U-rich regions.</text>
        <dbReference type="EC" id="3.1.26.12"/>
    </reaction>
</comment>
<evidence type="ECO:0000256" key="10">
    <source>
        <dbReference type="ARBA" id="ARBA00022759"/>
    </source>
</evidence>
<evidence type="ECO:0000256" key="3">
    <source>
        <dbReference type="ARBA" id="ARBA00022490"/>
    </source>
</evidence>
<keyword evidence="13 15" id="KW-0694">RNA-binding</keyword>
<evidence type="ECO:0000256" key="5">
    <source>
        <dbReference type="ARBA" id="ARBA00022552"/>
    </source>
</evidence>
<dbReference type="RefSeq" id="WP_285764904.1">
    <property type="nucleotide sequence ID" value="NZ_BSYJ01000005.1"/>
</dbReference>
<organism evidence="18 19">
    <name type="scientific">Biformimicrobium ophioploci</name>
    <dbReference type="NCBI Taxonomy" id="3036711"/>
    <lineage>
        <taxon>Bacteria</taxon>
        <taxon>Pseudomonadati</taxon>
        <taxon>Pseudomonadota</taxon>
        <taxon>Gammaproteobacteria</taxon>
        <taxon>Cellvibrionales</taxon>
        <taxon>Microbulbiferaceae</taxon>
        <taxon>Biformimicrobium</taxon>
    </lineage>
</organism>
<feature type="binding site" evidence="15">
    <location>
        <position position="301"/>
    </location>
    <ligand>
        <name>Mg(2+)</name>
        <dbReference type="ChEBI" id="CHEBI:18420"/>
        <note>catalytic</note>
    </ligand>
</feature>
<dbReference type="EC" id="3.1.26.12" evidence="15"/>
<feature type="binding site" evidence="15">
    <location>
        <position position="344"/>
    </location>
    <ligand>
        <name>Mg(2+)</name>
        <dbReference type="ChEBI" id="CHEBI:18420"/>
        <note>catalytic</note>
    </ligand>
</feature>
<keyword evidence="15" id="KW-0820">tRNA-binding</keyword>
<dbReference type="InterPro" id="IPR048583">
    <property type="entry name" value="RNase_E_G_thioredoxin-like"/>
</dbReference>
<evidence type="ECO:0000256" key="16">
    <source>
        <dbReference type="SAM" id="MobiDB-lite"/>
    </source>
</evidence>
<dbReference type="InterPro" id="IPR003029">
    <property type="entry name" value="S1_domain"/>
</dbReference>
<feature type="compositionally biased region" description="Basic and acidic residues" evidence="16">
    <location>
        <begin position="647"/>
        <end position="665"/>
    </location>
</feature>
<keyword evidence="11 15" id="KW-0378">Hydrolase</keyword>
<keyword evidence="19" id="KW-1185">Reference proteome</keyword>
<dbReference type="InterPro" id="IPR028878">
    <property type="entry name" value="RNase_E"/>
</dbReference>
<dbReference type="CDD" id="cd04453">
    <property type="entry name" value="S1_RNase_E"/>
    <property type="match status" value="1"/>
</dbReference>
<keyword evidence="10 15" id="KW-0255">Endonuclease</keyword>
<feature type="compositionally biased region" description="Basic residues" evidence="16">
    <location>
        <begin position="573"/>
        <end position="585"/>
    </location>
</feature>
<evidence type="ECO:0000313" key="18">
    <source>
        <dbReference type="EMBL" id="GMG88298.1"/>
    </source>
</evidence>
<feature type="compositionally biased region" description="Basic and acidic residues" evidence="16">
    <location>
        <begin position="560"/>
        <end position="572"/>
    </location>
</feature>
<comment type="subcellular location">
    <subcellularLocation>
        <location evidence="15">Cytoplasm</location>
    </subcellularLocation>
    <subcellularLocation>
        <location evidence="15">Cell inner membrane</location>
        <topology evidence="15">Peripheral membrane protein</topology>
        <orientation evidence="15">Cytoplasmic side</orientation>
    </subcellularLocation>
</comment>
<comment type="similarity">
    <text evidence="15">Belongs to the RNase E/G family. RNase E subfamily.</text>
</comment>
<dbReference type="PANTHER" id="PTHR30001">
    <property type="entry name" value="RIBONUCLEASE"/>
    <property type="match status" value="1"/>
</dbReference>
<feature type="compositionally biased region" description="Basic and acidic residues" evidence="16">
    <location>
        <begin position="801"/>
        <end position="814"/>
    </location>
</feature>
<evidence type="ECO:0000313" key="19">
    <source>
        <dbReference type="Proteomes" id="UP001224392"/>
    </source>
</evidence>
<sequence>MKRMLINATQPEELRVALVDGQWLYDLDIENRSREQKKANIYKGKITRIEPSLEAAFVDYGAERHGFLPLKEISREYFRKSSGDGRVKIKDVLKEGQEVIVQVEKEERGNKGAALTTFISLAGRYMVLMPNNPRAGGISRRIEGEDRSQLRDALSKVDVPSGMGIIVRTAGVGRSSEELQWDLNYLLQLWDAIKTESDDSRAPHFLFRESNVIIRAIRDYLRDDIGEIIVDNRESFMLAQEFIRQVLPSFVNKVKYYDDNIPLFNRYQIEGQIESAFEREATLPSGGSIVIDVTEALISIDINSSRATKGGDIEETARQTNLEAADEIARQLRLRDMGGLVVIDFIDMQRKENQREVERRMEKALSMDRARVQVGRISRFGLLEMSRQRLRPSLGETTFRVCPRCSGQGTIRGTKSLSLSILRLVEEEAKKERSAEIRAIAPVNVSTYLLNEKRESISAIEKRNNTRVVIVPNPEMETPHFEVQRLRDDDSNTLVTSYKITGVTAEESAEKAETSAREAARPQPAVEQLAPTQPAPVPVETPEPSMFSKLFGALKSLFSSDDKKKDKKGKGGKDKRRQQRGRGQQRRTDNRDNRGQRNRKRRDDDRKDTPKQKDQRRKERKEEKTSERQEQRRRKDSAKQKSAPEAVVEKTEDASTDRPSAERPSKRPSNVRGRPQPRRRGRREDHVATAEAAEAAMVSTEAKADTKVATEATDAAKETAPEKVAQKPATEVVQETDAKEVATKATDSKAVAPEAEEVITSSTDVAAEVQEEVPAEPHPFLEDPKAQQAVAVLEAAVARAEAAKAERAAKRAAAEAEAAEAEAAAEEPSEGATEVATAEEEASSEEEPKAEEAPAEAEPAAEVADTAAEATEATATAEPTEVPAEPVAEAQAEASETQEPQVEEAKAVEAQAEATPVEATPVEAAEVEPVEAETVEAEAVEPAAAEEVQGEAPVTEQAAPGRAANDPRVNPRPLSAVAVATSRPEVSHDRPLDTDQPADIQHQPRELSRPANDPRQARKVAGDSSETMEG</sequence>
<evidence type="ECO:0000256" key="14">
    <source>
        <dbReference type="ARBA" id="ARBA00023136"/>
    </source>
</evidence>
<evidence type="ECO:0000256" key="12">
    <source>
        <dbReference type="ARBA" id="ARBA00022842"/>
    </source>
</evidence>
<feature type="compositionally biased region" description="Low complexity" evidence="16">
    <location>
        <begin position="908"/>
        <end position="924"/>
    </location>
</feature>
<dbReference type="InterPro" id="IPR012340">
    <property type="entry name" value="NA-bd_OB-fold"/>
</dbReference>
<dbReference type="Pfam" id="PF00575">
    <property type="entry name" value="S1"/>
    <property type="match status" value="1"/>
</dbReference>
<feature type="compositionally biased region" description="Low complexity" evidence="16">
    <location>
        <begin position="856"/>
        <end position="900"/>
    </location>
</feature>
<keyword evidence="14 15" id="KW-0472">Membrane</keyword>
<proteinExistence type="inferred from homology"/>
<keyword evidence="12 15" id="KW-0460">Magnesium</keyword>
<evidence type="ECO:0000256" key="11">
    <source>
        <dbReference type="ARBA" id="ARBA00022801"/>
    </source>
</evidence>
<comment type="caution">
    <text evidence="18">The sequence shown here is derived from an EMBL/GenBank/DDBJ whole genome shotgun (WGS) entry which is preliminary data.</text>
</comment>
<feature type="binding site" evidence="15">
    <location>
        <position position="402"/>
    </location>
    <ligand>
        <name>Zn(2+)</name>
        <dbReference type="ChEBI" id="CHEBI:29105"/>
        <note>ligand shared between dimeric partners</note>
    </ligand>
</feature>
<evidence type="ECO:0000259" key="17">
    <source>
        <dbReference type="PROSITE" id="PS50126"/>
    </source>
</evidence>
<evidence type="ECO:0000256" key="1">
    <source>
        <dbReference type="ARBA" id="ARBA00005663"/>
    </source>
</evidence>
<protein>
    <recommendedName>
        <fullName evidence="15">Ribonuclease E</fullName>
        <shortName evidence="15">RNase E</shortName>
        <ecNumber evidence="15">3.1.26.12</ecNumber>
    </recommendedName>
</protein>
<dbReference type="EMBL" id="BSYJ01000005">
    <property type="protein sequence ID" value="GMG88298.1"/>
    <property type="molecule type" value="Genomic_DNA"/>
</dbReference>
<evidence type="ECO:0000256" key="2">
    <source>
        <dbReference type="ARBA" id="ARBA00022475"/>
    </source>
</evidence>
<comment type="cofactor">
    <cofactor evidence="15">
        <name>Zn(2+)</name>
        <dbReference type="ChEBI" id="CHEBI:29105"/>
    </cofactor>
    <text evidence="15">Binds 2 Zn(2+) ions per homotetramer.</text>
</comment>
<evidence type="ECO:0000256" key="6">
    <source>
        <dbReference type="ARBA" id="ARBA00022694"/>
    </source>
</evidence>
<comment type="function">
    <text evidence="15">Endoribonuclease that plays a central role in RNA processing and decay. Required for the maturation of 5S and 16S rRNAs and the majority of tRNAs. Also involved in the degradation of most mRNAs.</text>
</comment>
<feature type="compositionally biased region" description="Basic and acidic residues" evidence="16">
    <location>
        <begin position="702"/>
        <end position="725"/>
    </location>
</feature>
<keyword evidence="9 15" id="KW-0699">rRNA-binding</keyword>
<dbReference type="InterPro" id="IPR019307">
    <property type="entry name" value="RNA-bd_AU-1/RNase_E/G"/>
</dbReference>
<feature type="compositionally biased region" description="Acidic residues" evidence="16">
    <location>
        <begin position="817"/>
        <end position="829"/>
    </location>
</feature>
<name>A0ABQ6M1V4_9GAMM</name>
<dbReference type="Pfam" id="PF20833">
    <property type="entry name" value="RNase_E_G_Thio"/>
    <property type="match status" value="1"/>
</dbReference>
<evidence type="ECO:0000256" key="7">
    <source>
        <dbReference type="ARBA" id="ARBA00022722"/>
    </source>
</evidence>
<feature type="region of interest" description="Disordered" evidence="16">
    <location>
        <begin position="798"/>
        <end position="1030"/>
    </location>
</feature>
<evidence type="ECO:0000256" key="13">
    <source>
        <dbReference type="ARBA" id="ARBA00022884"/>
    </source>
</evidence>
<feature type="compositionally biased region" description="Acidic residues" evidence="16">
    <location>
        <begin position="925"/>
        <end position="939"/>
    </location>
</feature>
<evidence type="ECO:0000256" key="4">
    <source>
        <dbReference type="ARBA" id="ARBA00022519"/>
    </source>
</evidence>
<comment type="similarity">
    <text evidence="1">Belongs to the RNase E/G family. RNase G subfamily.</text>
</comment>
<comment type="subunit">
    <text evidence="15">Component of the RNA degradosome, which is a multiprotein complex involved in RNA processing and mRNA degradation. Within the RNA degradosome, RNase E assembles into a homotetramer formed by a dimer of dimers.</text>
</comment>
<keyword evidence="2 15" id="KW-1003">Cell membrane</keyword>
<feature type="region of interest" description="Disordered" evidence="16">
    <location>
        <begin position="505"/>
        <end position="544"/>
    </location>
</feature>
<keyword evidence="3 15" id="KW-0963">Cytoplasm</keyword>
<feature type="domain" description="S1 motif" evidence="17">
    <location>
        <begin position="39"/>
        <end position="118"/>
    </location>
</feature>
<keyword evidence="8 15" id="KW-0479">Metal-binding</keyword>
<keyword evidence="15" id="KW-0862">Zinc</keyword>
<dbReference type="SMART" id="SM00316">
    <property type="entry name" value="S1"/>
    <property type="match status" value="1"/>
</dbReference>
<dbReference type="NCBIfam" id="NF008074">
    <property type="entry name" value="PRK10811.1"/>
    <property type="match status" value="1"/>
</dbReference>
<reference evidence="18 19" key="1">
    <citation type="submission" date="2023-04" db="EMBL/GenBank/DDBJ databases">
        <title>Marinobulbifer ophiurae gen. nov., sp. Nov., isolate from tissue of brittle star Ophioplocus japonicus.</title>
        <authorList>
            <person name="Kawano K."/>
            <person name="Sawayama S."/>
            <person name="Nakagawa S."/>
        </authorList>
    </citation>
    <scope>NUCLEOTIDE SEQUENCE [LARGE SCALE GENOMIC DNA]</scope>
    <source>
        <strain evidence="18 19">NKW57</strain>
    </source>
</reference>
<feature type="region of interest" description="Disordered" evidence="16">
    <location>
        <begin position="558"/>
        <end position="758"/>
    </location>
</feature>
<keyword evidence="7 15" id="KW-0540">Nuclease</keyword>
<feature type="compositionally biased region" description="Low complexity" evidence="16">
    <location>
        <begin position="689"/>
        <end position="701"/>
    </location>
</feature>
<dbReference type="SUPFAM" id="SSF50249">
    <property type="entry name" value="Nucleic acid-binding proteins"/>
    <property type="match status" value="1"/>
</dbReference>
<keyword evidence="5 15" id="KW-0698">rRNA processing</keyword>
<accession>A0ABQ6M1V4</accession>
<feature type="compositionally biased region" description="Basic and acidic residues" evidence="16">
    <location>
        <begin position="586"/>
        <end position="630"/>
    </location>
</feature>
<dbReference type="Gene3D" id="3.40.1260.20">
    <property type="entry name" value="Ribonuclease E, catalytic domain"/>
    <property type="match status" value="1"/>
</dbReference>
<gene>
    <name evidence="15" type="primary">rne</name>
    <name evidence="18" type="ORF">MNKW57_26190</name>
</gene>
<dbReference type="HAMAP" id="MF_00970">
    <property type="entry name" value="RNase_E"/>
    <property type="match status" value="1"/>
</dbReference>
<feature type="compositionally biased region" description="Basic and acidic residues" evidence="16">
    <location>
        <begin position="508"/>
        <end position="520"/>
    </location>
</feature>
<dbReference type="Proteomes" id="UP001224392">
    <property type="component" value="Unassembled WGS sequence"/>
</dbReference>
<dbReference type="PANTHER" id="PTHR30001:SF1">
    <property type="entry name" value="RIBONUCLEASE E_G-LIKE PROTEIN, CHLOROPLASTIC"/>
    <property type="match status" value="1"/>
</dbReference>
<feature type="region of interest" description="Required for zinc-mediated homotetramerization and catalytic activity" evidence="15">
    <location>
        <begin position="402"/>
        <end position="405"/>
    </location>
</feature>
<dbReference type="Pfam" id="PF10150">
    <property type="entry name" value="RNase_E_G"/>
    <property type="match status" value="1"/>
</dbReference>
<dbReference type="PROSITE" id="PS50126">
    <property type="entry name" value="S1"/>
    <property type="match status" value="1"/>
</dbReference>
<dbReference type="InterPro" id="IPR004659">
    <property type="entry name" value="RNase_E/G"/>
</dbReference>
<evidence type="ECO:0000256" key="8">
    <source>
        <dbReference type="ARBA" id="ARBA00022723"/>
    </source>
</evidence>
<comment type="cofactor">
    <cofactor evidence="15">
        <name>Mg(2+)</name>
        <dbReference type="ChEBI" id="CHEBI:18420"/>
    </cofactor>
    <text evidence="15">Binds 1 Mg(2+) ion per subunit.</text>
</comment>
<feature type="binding site" evidence="15">
    <location>
        <position position="405"/>
    </location>
    <ligand>
        <name>Zn(2+)</name>
        <dbReference type="ChEBI" id="CHEBI:29105"/>
        <note>ligand shared between dimeric partners</note>
    </ligand>
</feature>
<dbReference type="NCBIfam" id="TIGR00757">
    <property type="entry name" value="RNaseEG"/>
    <property type="match status" value="1"/>
</dbReference>
<keyword evidence="6 15" id="KW-0819">tRNA processing</keyword>
<evidence type="ECO:0000256" key="15">
    <source>
        <dbReference type="HAMAP-Rule" id="MF_00970"/>
    </source>
</evidence>